<sequence>MSRRERQRYESPDSYTPPSSPDSDIEEGNDINPLRMEPPKEAWADIEVRNATSKYSDFNLALACITNLSHPATRKLFDIRPCYEGDAVCDSPSTGECVCFTYVYYCTFLKLGVCLPFTDFQCEILNTLNVAPTQLHPNCWGFIRAFEILCGGLGLPLSTYSFFSCFQAKSIKRNSWIYMANKAKHTLITPLTSSWKNFKNDFLRVSPSPTSPLWYDDSGVPFFPFHWTKRPVTKPDLRSLPHSVDDMKAIAKLRTMQTVTVAELLLYENNAAQLSTYLRSKEMVMTNEERARIWDQVDEEVRGPQLDAHKDQSASIPAGSTSPTSPRKKKSKRKNIARNEIVLAAPPAHVSPRPAPRIPIRTCASSLPANNWRAKLAIDDRGGESESAWDVHFSGEGVTSQYTTSSDVQVIKELGFEQTLEAMRTYNLWSASLATETCKTLREERTRYLENLRTKTGEIDTLKASLKTVEDELETSHAKFSELESKMKSLKVSYERKDKKLEDNAKELEKNNKEIEKKDKCIHVLERSSVEEFELGFARALEQVEILHPGLDTRGANSRFVVENGRIVNPKARSTFGVVTGHRST</sequence>
<organism evidence="1 2">
    <name type="scientific">Trifolium pratense</name>
    <name type="common">Red clover</name>
    <dbReference type="NCBI Taxonomy" id="57577"/>
    <lineage>
        <taxon>Eukaryota</taxon>
        <taxon>Viridiplantae</taxon>
        <taxon>Streptophyta</taxon>
        <taxon>Embryophyta</taxon>
        <taxon>Tracheophyta</taxon>
        <taxon>Spermatophyta</taxon>
        <taxon>Magnoliopsida</taxon>
        <taxon>eudicotyledons</taxon>
        <taxon>Gunneridae</taxon>
        <taxon>Pentapetalae</taxon>
        <taxon>rosids</taxon>
        <taxon>fabids</taxon>
        <taxon>Fabales</taxon>
        <taxon>Fabaceae</taxon>
        <taxon>Papilionoideae</taxon>
        <taxon>50 kb inversion clade</taxon>
        <taxon>NPAAA clade</taxon>
        <taxon>Hologalegina</taxon>
        <taxon>IRL clade</taxon>
        <taxon>Trifolieae</taxon>
        <taxon>Trifolium</taxon>
    </lineage>
</organism>
<evidence type="ECO:0000313" key="1">
    <source>
        <dbReference type="EMBL" id="CAJ2638381.1"/>
    </source>
</evidence>
<reference evidence="1" key="1">
    <citation type="submission" date="2023-10" db="EMBL/GenBank/DDBJ databases">
        <authorList>
            <person name="Rodriguez Cubillos JULIANA M."/>
            <person name="De Vega J."/>
        </authorList>
    </citation>
    <scope>NUCLEOTIDE SEQUENCE</scope>
</reference>
<protein>
    <submittedName>
        <fullName evidence="1">Uncharacterized protein</fullName>
    </submittedName>
</protein>
<comment type="caution">
    <text evidence="1">The sequence shown here is derived from an EMBL/GenBank/DDBJ whole genome shotgun (WGS) entry which is preliminary data.</text>
</comment>
<evidence type="ECO:0000313" key="2">
    <source>
        <dbReference type="Proteomes" id="UP001177021"/>
    </source>
</evidence>
<name>A0ACB0J2B2_TRIPR</name>
<gene>
    <name evidence="1" type="ORF">MILVUS5_LOCUS8613</name>
</gene>
<proteinExistence type="predicted"/>
<dbReference type="EMBL" id="CASHSV030000013">
    <property type="protein sequence ID" value="CAJ2638381.1"/>
    <property type="molecule type" value="Genomic_DNA"/>
</dbReference>
<dbReference type="Proteomes" id="UP001177021">
    <property type="component" value="Unassembled WGS sequence"/>
</dbReference>
<accession>A0ACB0J2B2</accession>
<keyword evidence="2" id="KW-1185">Reference proteome</keyword>